<proteinExistence type="inferred from homology"/>
<dbReference type="AlphaFoldDB" id="A0A5M3XQ09"/>
<protein>
    <submittedName>
        <fullName evidence="4">GDP-mannose pyrophosphorylase</fullName>
    </submittedName>
</protein>
<dbReference type="InterPro" id="IPR029044">
    <property type="entry name" value="Nucleotide-diphossugar_trans"/>
</dbReference>
<dbReference type="Gene3D" id="2.160.10.10">
    <property type="entry name" value="Hexapeptide repeat proteins"/>
    <property type="match status" value="1"/>
</dbReference>
<dbReference type="Pfam" id="PF25087">
    <property type="entry name" value="GMPPB_C"/>
    <property type="match status" value="1"/>
</dbReference>
<dbReference type="InterPro" id="IPR005835">
    <property type="entry name" value="NTP_transferase_dom"/>
</dbReference>
<feature type="domain" description="Nucleotidyl transferase" evidence="2">
    <location>
        <begin position="7"/>
        <end position="237"/>
    </location>
</feature>
<feature type="domain" description="Mannose-1-phosphate guanyltransferase C-terminal" evidence="3">
    <location>
        <begin position="254"/>
        <end position="330"/>
    </location>
</feature>
<dbReference type="RefSeq" id="WP_344316343.1">
    <property type="nucleotide sequence ID" value="NZ_BAAAHM010000006.1"/>
</dbReference>
<evidence type="ECO:0000313" key="4">
    <source>
        <dbReference type="EMBL" id="GES23427.1"/>
    </source>
</evidence>
<dbReference type="Gene3D" id="3.90.550.10">
    <property type="entry name" value="Spore Coat Polysaccharide Biosynthesis Protein SpsA, Chain A"/>
    <property type="match status" value="1"/>
</dbReference>
<gene>
    <name evidence="4" type="ORF">Aple_063260</name>
</gene>
<keyword evidence="5" id="KW-1185">Reference proteome</keyword>
<dbReference type="InterPro" id="IPR056729">
    <property type="entry name" value="GMPPB_C"/>
</dbReference>
<reference evidence="4 5" key="1">
    <citation type="submission" date="2019-10" db="EMBL/GenBank/DDBJ databases">
        <title>Whole genome shotgun sequence of Acrocarpospora pleiomorpha NBRC 16267.</title>
        <authorList>
            <person name="Ichikawa N."/>
            <person name="Kimura A."/>
            <person name="Kitahashi Y."/>
            <person name="Komaki H."/>
            <person name="Oguchi A."/>
        </authorList>
    </citation>
    <scope>NUCLEOTIDE SEQUENCE [LARGE SCALE GENOMIC DNA]</scope>
    <source>
        <strain evidence="4 5">NBRC 16267</strain>
    </source>
</reference>
<dbReference type="CDD" id="cd04181">
    <property type="entry name" value="NTP_transferase"/>
    <property type="match status" value="1"/>
</dbReference>
<dbReference type="Proteomes" id="UP000377595">
    <property type="component" value="Unassembled WGS sequence"/>
</dbReference>
<accession>A0A5M3XQ09</accession>
<dbReference type="InterPro" id="IPR050486">
    <property type="entry name" value="Mannose-1P_guanyltransferase"/>
</dbReference>
<evidence type="ECO:0000256" key="1">
    <source>
        <dbReference type="ARBA" id="ARBA00007274"/>
    </source>
</evidence>
<comment type="caution">
    <text evidence="4">The sequence shown here is derived from an EMBL/GenBank/DDBJ whole genome shotgun (WGS) entry which is preliminary data.</text>
</comment>
<name>A0A5M3XQ09_9ACTN</name>
<sequence length="360" mass="37084">MLAPLEAILLVGGQGTRLRPLTLFTPKPLLPTAGVPFLAHQLARASAFGVRRIVFATSYKASMFADAFGDGSAFGLEIEYVCEDTPLGTGGAIRNAARALTCPPDAPVLVLNGDILSGHDITAQVDMHLSGDAAVTLHLTEVEDAAAFGCVPIDEDGRVLAFLEKTPNPVTNRINAGCYVFRRSVIDSIPPDQVVSVERETFPTLIDSGDRVLGFADSTYWLDVGTPAAYVQGSCDLVRGILPSPALPGPPGESLLLPGATVSPEAKITGGTVIGSHATIGAGALIRASVIADEATIAPGVTIMNSVIGPGATIAQGTILRDTVIGATATIGPNNELTSGARIWPGVALPEASIRFSSDA</sequence>
<dbReference type="EMBL" id="BLAF01000041">
    <property type="protein sequence ID" value="GES23427.1"/>
    <property type="molecule type" value="Genomic_DNA"/>
</dbReference>
<dbReference type="Pfam" id="PF00483">
    <property type="entry name" value="NTP_transferase"/>
    <property type="match status" value="1"/>
</dbReference>
<dbReference type="PANTHER" id="PTHR22572">
    <property type="entry name" value="SUGAR-1-PHOSPHATE GUANYL TRANSFERASE"/>
    <property type="match status" value="1"/>
</dbReference>
<comment type="similarity">
    <text evidence="1">Belongs to the transferase hexapeptide repeat family.</text>
</comment>
<evidence type="ECO:0000313" key="5">
    <source>
        <dbReference type="Proteomes" id="UP000377595"/>
    </source>
</evidence>
<evidence type="ECO:0000259" key="3">
    <source>
        <dbReference type="Pfam" id="PF25087"/>
    </source>
</evidence>
<evidence type="ECO:0000259" key="2">
    <source>
        <dbReference type="Pfam" id="PF00483"/>
    </source>
</evidence>
<dbReference type="SUPFAM" id="SSF53448">
    <property type="entry name" value="Nucleotide-diphospho-sugar transferases"/>
    <property type="match status" value="1"/>
</dbReference>
<organism evidence="4 5">
    <name type="scientific">Acrocarpospora pleiomorpha</name>
    <dbReference type="NCBI Taxonomy" id="90975"/>
    <lineage>
        <taxon>Bacteria</taxon>
        <taxon>Bacillati</taxon>
        <taxon>Actinomycetota</taxon>
        <taxon>Actinomycetes</taxon>
        <taxon>Streptosporangiales</taxon>
        <taxon>Streptosporangiaceae</taxon>
        <taxon>Acrocarpospora</taxon>
    </lineage>
</organism>